<dbReference type="InterPro" id="IPR013785">
    <property type="entry name" value="Aldolase_TIM"/>
</dbReference>
<dbReference type="GO" id="GO:0003849">
    <property type="term" value="F:3-deoxy-7-phosphoheptulonate synthase activity"/>
    <property type="evidence" value="ECO:0007669"/>
    <property type="project" value="UniProtKB-EC"/>
</dbReference>
<evidence type="ECO:0000256" key="1">
    <source>
        <dbReference type="ARBA" id="ARBA00022679"/>
    </source>
</evidence>
<keyword evidence="4" id="KW-1185">Reference proteome</keyword>
<dbReference type="Gene3D" id="3.20.20.70">
    <property type="entry name" value="Aldolase class I"/>
    <property type="match status" value="1"/>
</dbReference>
<dbReference type="EMBL" id="JANRMI010000001">
    <property type="protein sequence ID" value="MDG0815279.1"/>
    <property type="molecule type" value="Genomic_DNA"/>
</dbReference>
<sequence length="277" mass="30147">MEIQTMQTSPSTQIVNIGGFDIGGPNFTVIAGPCSIESPAQFMETANGVKASGAHLLRGGIWKMRTSSKDFQGLGSAAFDFVKNVCKETNMSLVSEVTDIRQIEEIYDLVECFQVGSRSMQNYELLRELGKQRKPVLLKRGLSAYINEWIKAAEYITNGGNQNVILCERGIRTFETATRNTLDLNAVAYAKRNTNLPVIVDPSHAVGIRALVPDLACAAAAVGADGIIVEVHPRPAEALSDGMQALTLSDFSAMMKKLDKILTAIDRPLHKVTEHAH</sequence>
<dbReference type="NCBIfam" id="NF009239">
    <property type="entry name" value="PRK12595.1"/>
    <property type="match status" value="1"/>
</dbReference>
<feature type="domain" description="DAHP synthetase I/KDSA" evidence="2">
    <location>
        <begin position="24"/>
        <end position="261"/>
    </location>
</feature>
<evidence type="ECO:0000313" key="3">
    <source>
        <dbReference type="EMBL" id="MDG0815279.1"/>
    </source>
</evidence>
<dbReference type="SUPFAM" id="SSF51569">
    <property type="entry name" value="Aldolase"/>
    <property type="match status" value="1"/>
</dbReference>
<proteinExistence type="predicted"/>
<gene>
    <name evidence="3" type="primary">aroF</name>
    <name evidence="3" type="ORF">NWE73_02830</name>
</gene>
<dbReference type="InterPro" id="IPR052899">
    <property type="entry name" value="Class-I_DAHP_synthase"/>
</dbReference>
<keyword evidence="1 3" id="KW-0808">Transferase</keyword>
<dbReference type="EC" id="2.5.1.54" evidence="3"/>
<dbReference type="PANTHER" id="PTHR43018:SF1">
    <property type="entry name" value="PROTEIN AROA(G)"/>
    <property type="match status" value="1"/>
</dbReference>
<evidence type="ECO:0000259" key="2">
    <source>
        <dbReference type="Pfam" id="PF00793"/>
    </source>
</evidence>
<accession>A0ABT6DEL2</accession>
<reference evidence="3" key="1">
    <citation type="submission" date="2022-08" db="EMBL/GenBank/DDBJ databases">
        <title>Novel Bdellovibrio Species Isolated from Svalbard: Designation Bdellovibrio svalbardensis.</title>
        <authorList>
            <person name="Mitchell R.J."/>
            <person name="Choi S.Y."/>
        </authorList>
    </citation>
    <scope>NUCLEOTIDE SEQUENCE</scope>
    <source>
        <strain evidence="3">PAP01</strain>
    </source>
</reference>
<protein>
    <submittedName>
        <fullName evidence="3">3-deoxy-7-phosphoheptulonate synthase</fullName>
        <ecNumber evidence="3">2.5.1.54</ecNumber>
    </submittedName>
</protein>
<dbReference type="NCBIfam" id="NF006421">
    <property type="entry name" value="PRK08673.1"/>
    <property type="match status" value="1"/>
</dbReference>
<dbReference type="InterPro" id="IPR006268">
    <property type="entry name" value="DAHP_syn_2"/>
</dbReference>
<dbReference type="RefSeq" id="WP_277576755.1">
    <property type="nucleotide sequence ID" value="NZ_JANRMI010000001.1"/>
</dbReference>
<organism evidence="3 4">
    <name type="scientific">Bdellovibrio svalbardensis</name>
    <dbReference type="NCBI Taxonomy" id="2972972"/>
    <lineage>
        <taxon>Bacteria</taxon>
        <taxon>Pseudomonadati</taxon>
        <taxon>Bdellovibrionota</taxon>
        <taxon>Bdellovibrionia</taxon>
        <taxon>Bdellovibrionales</taxon>
        <taxon>Pseudobdellovibrionaceae</taxon>
        <taxon>Bdellovibrio</taxon>
    </lineage>
</organism>
<comment type="caution">
    <text evidence="3">The sequence shown here is derived from an EMBL/GenBank/DDBJ whole genome shotgun (WGS) entry which is preliminary data.</text>
</comment>
<evidence type="ECO:0000313" key="4">
    <source>
        <dbReference type="Proteomes" id="UP001152321"/>
    </source>
</evidence>
<dbReference type="InterPro" id="IPR006218">
    <property type="entry name" value="DAHP1/KDSA"/>
</dbReference>
<dbReference type="NCBIfam" id="TIGR01361">
    <property type="entry name" value="DAHP_synth_Bsub"/>
    <property type="match status" value="1"/>
</dbReference>
<dbReference type="Proteomes" id="UP001152321">
    <property type="component" value="Unassembled WGS sequence"/>
</dbReference>
<dbReference type="PANTHER" id="PTHR43018">
    <property type="entry name" value="PHOSPHO-2-DEHYDRO-3-DEOXYHEPTONATE ALDOLASE"/>
    <property type="match status" value="1"/>
</dbReference>
<dbReference type="Pfam" id="PF00793">
    <property type="entry name" value="DAHP_synth_1"/>
    <property type="match status" value="1"/>
</dbReference>
<name>A0ABT6DEL2_9BACT</name>